<reference evidence="2 3" key="1">
    <citation type="submission" date="2017-11" db="EMBL/GenBank/DDBJ databases">
        <title>Draft genome sequence of Rhizobiales bacterium SY3-13.</title>
        <authorList>
            <person name="Sun C."/>
        </authorList>
    </citation>
    <scope>NUCLEOTIDE SEQUENCE [LARGE SCALE GENOMIC DNA]</scope>
    <source>
        <strain evidence="2 3">SY3-13</strain>
    </source>
</reference>
<dbReference type="InterPro" id="IPR001054">
    <property type="entry name" value="A/G_cyclase"/>
</dbReference>
<dbReference type="SMART" id="SM00044">
    <property type="entry name" value="CYCc"/>
    <property type="match status" value="1"/>
</dbReference>
<evidence type="ECO:0000313" key="3">
    <source>
        <dbReference type="Proteomes" id="UP000229498"/>
    </source>
</evidence>
<dbReference type="RefSeq" id="WP_109794720.1">
    <property type="nucleotide sequence ID" value="NZ_PHIG01000047.1"/>
</dbReference>
<sequence>MAEGPLTSDDVETLAWLSRAGLEGMAPEALLAAFCERLQDGGIPLARVQIATAVVHPGMRGFSLTWWAGRGVADSQTFGHDQQAPPEWHRSPGAYMFANGINAITARLDGGDRAGPWFDLYDELSAAGLTGYHTELFPFGWSSSADRETQIPELGVITSWSTDRPGGFGDELARLRALLPLFALALKGGVLAAMAETLMTTYLGQDAGRRVLHGDIHRGDTRVLRAAILLADLRGFTALTDRLSSETIVAMLDAYLAAICEPVQRLGGQVLKFLGDGLLAVFDDSHGNRADAALQAARESLSRVAEINRRRAAAGEDYMILDVALHAGEVAYGNVGGPDRLDFTVIGPAVNEAARMEAICGDLDRALLVSAALAEELSDRSGLDDLGEHRLRGLERPRQLFGARADG</sequence>
<dbReference type="GO" id="GO:0004016">
    <property type="term" value="F:adenylate cyclase activity"/>
    <property type="evidence" value="ECO:0007669"/>
    <property type="project" value="UniProtKB-ARBA"/>
</dbReference>
<proteinExistence type="predicted"/>
<dbReference type="Proteomes" id="UP000229498">
    <property type="component" value="Unassembled WGS sequence"/>
</dbReference>
<dbReference type="EMBL" id="PHIG01000047">
    <property type="protein sequence ID" value="PJK28273.1"/>
    <property type="molecule type" value="Genomic_DNA"/>
</dbReference>
<dbReference type="GO" id="GO:0006171">
    <property type="term" value="P:cAMP biosynthetic process"/>
    <property type="evidence" value="ECO:0007669"/>
    <property type="project" value="TreeGrafter"/>
</dbReference>
<dbReference type="SUPFAM" id="SSF55073">
    <property type="entry name" value="Nucleotide cyclase"/>
    <property type="match status" value="1"/>
</dbReference>
<keyword evidence="3" id="KW-1185">Reference proteome</keyword>
<dbReference type="InterPro" id="IPR050697">
    <property type="entry name" value="Adenylyl/Guanylyl_Cyclase_3/4"/>
</dbReference>
<evidence type="ECO:0000259" key="1">
    <source>
        <dbReference type="PROSITE" id="PS50125"/>
    </source>
</evidence>
<evidence type="ECO:0000313" key="2">
    <source>
        <dbReference type="EMBL" id="PJK28273.1"/>
    </source>
</evidence>
<dbReference type="AlphaFoldDB" id="A0A2M9FXT6"/>
<dbReference type="CDD" id="cd07302">
    <property type="entry name" value="CHD"/>
    <property type="match status" value="1"/>
</dbReference>
<comment type="caution">
    <text evidence="2">The sequence shown here is derived from an EMBL/GenBank/DDBJ whole genome shotgun (WGS) entry which is preliminary data.</text>
</comment>
<organism evidence="2 3">
    <name type="scientific">Minwuia thermotolerans</name>
    <dbReference type="NCBI Taxonomy" id="2056226"/>
    <lineage>
        <taxon>Bacteria</taxon>
        <taxon>Pseudomonadati</taxon>
        <taxon>Pseudomonadota</taxon>
        <taxon>Alphaproteobacteria</taxon>
        <taxon>Minwuiales</taxon>
        <taxon>Minwuiaceae</taxon>
        <taxon>Minwuia</taxon>
    </lineage>
</organism>
<dbReference type="PANTHER" id="PTHR43081:SF11">
    <property type="entry name" value="BLR2264 PROTEIN"/>
    <property type="match status" value="1"/>
</dbReference>
<dbReference type="GO" id="GO:0035556">
    <property type="term" value="P:intracellular signal transduction"/>
    <property type="evidence" value="ECO:0007669"/>
    <property type="project" value="InterPro"/>
</dbReference>
<dbReference type="OrthoDB" id="4565346at2"/>
<name>A0A2M9FXT6_9PROT</name>
<accession>A0A2M9FXT6</accession>
<dbReference type="PANTHER" id="PTHR43081">
    <property type="entry name" value="ADENYLATE CYCLASE, TERMINAL-DIFFERENTIATION SPECIFIC-RELATED"/>
    <property type="match status" value="1"/>
</dbReference>
<protein>
    <submittedName>
        <fullName evidence="2">Adenylate/guanylate cyclase domain-containing protein</fullName>
    </submittedName>
</protein>
<dbReference type="Gene3D" id="3.30.70.1230">
    <property type="entry name" value="Nucleotide cyclase"/>
    <property type="match status" value="1"/>
</dbReference>
<gene>
    <name evidence="2" type="ORF">CVT23_18035</name>
</gene>
<dbReference type="InterPro" id="IPR029787">
    <property type="entry name" value="Nucleotide_cyclase"/>
</dbReference>
<dbReference type="Pfam" id="PF00211">
    <property type="entry name" value="Guanylate_cyc"/>
    <property type="match status" value="1"/>
</dbReference>
<feature type="domain" description="Guanylate cyclase" evidence="1">
    <location>
        <begin position="227"/>
        <end position="357"/>
    </location>
</feature>
<dbReference type="PROSITE" id="PS50125">
    <property type="entry name" value="GUANYLATE_CYCLASE_2"/>
    <property type="match status" value="1"/>
</dbReference>